<accession>A0A1G2BTF9</accession>
<proteinExistence type="predicted"/>
<evidence type="ECO:0000313" key="4">
    <source>
        <dbReference type="Proteomes" id="UP000177349"/>
    </source>
</evidence>
<dbReference type="PROSITE" id="PS51257">
    <property type="entry name" value="PROKAR_LIPOPROTEIN"/>
    <property type="match status" value="1"/>
</dbReference>
<evidence type="ECO:0008006" key="5">
    <source>
        <dbReference type="Google" id="ProtNLM"/>
    </source>
</evidence>
<dbReference type="EMBL" id="MHKN01000022">
    <property type="protein sequence ID" value="OGY92196.1"/>
    <property type="molecule type" value="Genomic_DNA"/>
</dbReference>
<evidence type="ECO:0000256" key="1">
    <source>
        <dbReference type="SAM" id="MobiDB-lite"/>
    </source>
</evidence>
<organism evidence="3 4">
    <name type="scientific">Candidatus Komeilibacteria bacterium RIFCSPLOWO2_01_FULL_53_11</name>
    <dbReference type="NCBI Taxonomy" id="1798552"/>
    <lineage>
        <taxon>Bacteria</taxon>
        <taxon>Candidatus Komeiliibacteriota</taxon>
    </lineage>
</organism>
<feature type="chain" id="PRO_5009582156" description="DUF5667 domain-containing protein" evidence="2">
    <location>
        <begin position="17"/>
        <end position="405"/>
    </location>
</feature>
<name>A0A1G2BTF9_9BACT</name>
<evidence type="ECO:0000313" key="3">
    <source>
        <dbReference type="EMBL" id="OGY92196.1"/>
    </source>
</evidence>
<reference evidence="3 4" key="1">
    <citation type="journal article" date="2016" name="Nat. Commun.">
        <title>Thousands of microbial genomes shed light on interconnected biogeochemical processes in an aquifer system.</title>
        <authorList>
            <person name="Anantharaman K."/>
            <person name="Brown C.T."/>
            <person name="Hug L.A."/>
            <person name="Sharon I."/>
            <person name="Castelle C.J."/>
            <person name="Probst A.J."/>
            <person name="Thomas B.C."/>
            <person name="Singh A."/>
            <person name="Wilkins M.J."/>
            <person name="Karaoz U."/>
            <person name="Brodie E.L."/>
            <person name="Williams K.H."/>
            <person name="Hubbard S.S."/>
            <person name="Banfield J.F."/>
        </authorList>
    </citation>
    <scope>NUCLEOTIDE SEQUENCE [LARGE SCALE GENOMIC DNA]</scope>
</reference>
<feature type="compositionally biased region" description="Basic and acidic residues" evidence="1">
    <location>
        <begin position="382"/>
        <end position="405"/>
    </location>
</feature>
<dbReference type="AlphaFoldDB" id="A0A1G2BTF9"/>
<protein>
    <recommendedName>
        <fullName evidence="5">DUF5667 domain-containing protein</fullName>
    </recommendedName>
</protein>
<gene>
    <name evidence="3" type="ORF">A3B31_00740</name>
</gene>
<comment type="caution">
    <text evidence="3">The sequence shown here is derived from an EMBL/GenBank/DDBJ whole genome shotgun (WGS) entry which is preliminary data.</text>
</comment>
<sequence length="405" mass="45013">MKKTVLLFAVALIATACVPKGFGRTVDFEEPSIKDDFCGVYINFQYCKCAFHNEFCDAIGKSKREANSYVQAEFKKWRQTQLDTFAAECASAGGIFDEDRCRYCKEGYVADNDHCVEPEDLADADSEVTAQLPDAIYNADCTVKQDVYDAEWMKYSDIDDAIPFEDRSYEAQQALVAYETMTDKMLEGFALERDVEIEKQMIDELETYRTALVQNLKTNLLKSFWRLAWVTYATIDSTKSLKGSYEKIIEGAGALEQIGAGLKIVRSGVPSSSALAIDTSSVSGKVKSGGLSVALDAVESLGDPVAVATTVFQEAASQSLPSADITDEEVAILKNQQETKGVIDEILAESRAANAVREARMTELETEIADLQRQVDEWEGEEKDRTRNSLEESCKELMKQKSEER</sequence>
<feature type="signal peptide" evidence="2">
    <location>
        <begin position="1"/>
        <end position="16"/>
    </location>
</feature>
<keyword evidence="2" id="KW-0732">Signal</keyword>
<dbReference type="Proteomes" id="UP000177349">
    <property type="component" value="Unassembled WGS sequence"/>
</dbReference>
<evidence type="ECO:0000256" key="2">
    <source>
        <dbReference type="SAM" id="SignalP"/>
    </source>
</evidence>
<feature type="region of interest" description="Disordered" evidence="1">
    <location>
        <begin position="375"/>
        <end position="405"/>
    </location>
</feature>